<sequence length="76" mass="8514">MRLSEFQRAVTDEFGEVYGASVVRDVVLDRLQDRTAKEALDEGVDARTVWEALCAGMGVPKERWYGVGRLDPRGRG</sequence>
<dbReference type="Proteomes" id="UP001170379">
    <property type="component" value="Unassembled WGS sequence"/>
</dbReference>
<protein>
    <submittedName>
        <fullName evidence="1">DUF3046 domain-containing protein</fullName>
    </submittedName>
</protein>
<gene>
    <name evidence="1" type="ORF">C7K25_09550</name>
</gene>
<reference evidence="1" key="2">
    <citation type="journal article" date="2022" name="Sci. Rep.">
        <title>In silico prediction of the enzymes involved in the degradation of the herbicide molinate by Gulosibacter molinativorax ON4T.</title>
        <authorList>
            <person name="Lopes A.R."/>
            <person name="Bunin E."/>
            <person name="Viana A.T."/>
            <person name="Froufe H."/>
            <person name="Munoz-Merida A."/>
            <person name="Pinho D."/>
            <person name="Figueiredo J."/>
            <person name="Barroso C."/>
            <person name="Vaz-Moreira I."/>
            <person name="Bellanger X."/>
            <person name="Egas C."/>
            <person name="Nunes O.C."/>
        </authorList>
    </citation>
    <scope>NUCLEOTIDE SEQUENCE</scope>
    <source>
        <strain evidence="1">ON4</strain>
    </source>
</reference>
<dbReference type="EMBL" id="PXVD01000014">
    <property type="protein sequence ID" value="MDJ1371607.1"/>
    <property type="molecule type" value="Genomic_DNA"/>
</dbReference>
<comment type="caution">
    <text evidence="1">The sequence shown here is derived from an EMBL/GenBank/DDBJ whole genome shotgun (WGS) entry which is preliminary data.</text>
</comment>
<name>A0ABT7CA34_9MICO</name>
<keyword evidence="2" id="KW-1185">Reference proteome</keyword>
<evidence type="ECO:0000313" key="1">
    <source>
        <dbReference type="EMBL" id="MDJ1371607.1"/>
    </source>
</evidence>
<dbReference type="InterPro" id="IPR021408">
    <property type="entry name" value="DUF3046"/>
</dbReference>
<reference evidence="1" key="1">
    <citation type="submission" date="2018-03" db="EMBL/GenBank/DDBJ databases">
        <authorList>
            <person name="Nunes O.C."/>
            <person name="Lopes A.R."/>
            <person name="Froufe H."/>
            <person name="Munoz-Merida A."/>
            <person name="Barroso C."/>
            <person name="Egas C."/>
        </authorList>
    </citation>
    <scope>NUCLEOTIDE SEQUENCE</scope>
    <source>
        <strain evidence="1">ON4</strain>
    </source>
</reference>
<dbReference type="Pfam" id="PF11248">
    <property type="entry name" value="DUF3046"/>
    <property type="match status" value="1"/>
</dbReference>
<organism evidence="1 2">
    <name type="scientific">Gulosibacter molinativorax</name>
    <dbReference type="NCBI Taxonomy" id="256821"/>
    <lineage>
        <taxon>Bacteria</taxon>
        <taxon>Bacillati</taxon>
        <taxon>Actinomycetota</taxon>
        <taxon>Actinomycetes</taxon>
        <taxon>Micrococcales</taxon>
        <taxon>Microbacteriaceae</taxon>
        <taxon>Gulosibacter</taxon>
    </lineage>
</organism>
<proteinExistence type="predicted"/>
<dbReference type="RefSeq" id="WP_026937002.1">
    <property type="nucleotide sequence ID" value="NZ_CP028426.1"/>
</dbReference>
<evidence type="ECO:0000313" key="2">
    <source>
        <dbReference type="Proteomes" id="UP001170379"/>
    </source>
</evidence>
<accession>A0ABT7CA34</accession>